<dbReference type="RefSeq" id="WP_268901292.1">
    <property type="nucleotide sequence ID" value="NZ_JAKNQT010000001.1"/>
</dbReference>
<accession>A0ABT4ITF7</accession>
<evidence type="ECO:0000313" key="2">
    <source>
        <dbReference type="Proteomes" id="UP001321125"/>
    </source>
</evidence>
<dbReference type="Proteomes" id="UP001321125">
    <property type="component" value="Unassembled WGS sequence"/>
</dbReference>
<proteinExistence type="predicted"/>
<evidence type="ECO:0000313" key="1">
    <source>
        <dbReference type="EMBL" id="MCZ0926461.1"/>
    </source>
</evidence>
<protein>
    <submittedName>
        <fullName evidence="1">Uncharacterized protein</fullName>
    </submittedName>
</protein>
<comment type="caution">
    <text evidence="1">The sequence shown here is derived from an EMBL/GenBank/DDBJ whole genome shotgun (WGS) entry which is preliminary data.</text>
</comment>
<sequence length="161" mass="17098">MIQLQANMTGFAGRPQTVLGALDEETGILVVAAVTDIIPRRDGCVLIETNPRADRDSLFSYEDLKDAISAYYELKGNVAADGKSACLRFTERAMRADPAGGIELDGIDVSGPLYRISPEAGNAQIGALALCRYARNFSAISDTLGMADDLGRLLSGEAVTI</sequence>
<organism evidence="1 2">
    <name type="scientific">Vreelandella janggokensis</name>
    <dbReference type="NCBI Taxonomy" id="370767"/>
    <lineage>
        <taxon>Bacteria</taxon>
        <taxon>Pseudomonadati</taxon>
        <taxon>Pseudomonadota</taxon>
        <taxon>Gammaproteobacteria</taxon>
        <taxon>Oceanospirillales</taxon>
        <taxon>Halomonadaceae</taxon>
        <taxon>Vreelandella</taxon>
    </lineage>
</organism>
<reference evidence="1 2" key="1">
    <citation type="submission" date="2022-02" db="EMBL/GenBank/DDBJ databases">
        <title>Study of halophilic communities from a Mexican lake.</title>
        <authorList>
            <person name="Hernandez-Soto L.M."/>
            <person name="Martinez-Abarca F."/>
            <person name="Ramirez-Saad H.C."/>
            <person name="Aguirre-Garrido J.F."/>
        </authorList>
    </citation>
    <scope>NUCLEOTIDE SEQUENCE [LARGE SCALE GENOMIC DNA]</scope>
    <source>
        <strain evidence="1 2">Hjan13</strain>
    </source>
</reference>
<dbReference type="EMBL" id="JAKNQU010000002">
    <property type="protein sequence ID" value="MCZ0926461.1"/>
    <property type="molecule type" value="Genomic_DNA"/>
</dbReference>
<gene>
    <name evidence="1" type="ORF">L0635_05110</name>
</gene>
<name>A0ABT4ITF7_9GAMM</name>
<keyword evidence="2" id="KW-1185">Reference proteome</keyword>